<dbReference type="SUPFAM" id="SSF52047">
    <property type="entry name" value="RNI-like"/>
    <property type="match status" value="1"/>
</dbReference>
<keyword evidence="2" id="KW-1133">Transmembrane helix</keyword>
<reference evidence="3 4" key="1">
    <citation type="journal article" date="2014" name="BMC Genomics">
        <title>Genome and secretome analysis of the hemibiotrophic fungal pathogen, Moniliophthora roreri, which causes frosty pod rot disease of cacao: mechanisms of the biotrophic and necrotrophic phases.</title>
        <authorList>
            <person name="Meinhardt L.W."/>
            <person name="Costa G.G.L."/>
            <person name="Thomazella D.P.T."/>
            <person name="Teixeira P.J.P.L."/>
            <person name="Carazzolle M.F."/>
            <person name="Schuster S.C."/>
            <person name="Carlson J.E."/>
            <person name="Guiltinan M.J."/>
            <person name="Mieczkowski P."/>
            <person name="Farmer A."/>
            <person name="Ramaraj T."/>
            <person name="Crozier J."/>
            <person name="Davis R.E."/>
            <person name="Shao J."/>
            <person name="Melnick R.L."/>
            <person name="Pereira G.A.G."/>
            <person name="Bailey B.A."/>
        </authorList>
    </citation>
    <scope>NUCLEOTIDE SEQUENCE [LARGE SCALE GENOMIC DNA]</scope>
    <source>
        <strain evidence="3 4">MCA 2997</strain>
    </source>
</reference>
<name>V2YAZ4_MONRO</name>
<evidence type="ECO:0000256" key="1">
    <source>
        <dbReference type="SAM" id="MobiDB-lite"/>
    </source>
</evidence>
<feature type="transmembrane region" description="Helical" evidence="2">
    <location>
        <begin position="73"/>
        <end position="101"/>
    </location>
</feature>
<keyword evidence="2" id="KW-0812">Transmembrane</keyword>
<evidence type="ECO:0000256" key="2">
    <source>
        <dbReference type="SAM" id="Phobius"/>
    </source>
</evidence>
<dbReference type="HOGENOM" id="CLU_492645_0_0_1"/>
<gene>
    <name evidence="3" type="ORF">Moror_17046</name>
</gene>
<keyword evidence="2" id="KW-0472">Membrane</keyword>
<dbReference type="AlphaFoldDB" id="V2YAZ4"/>
<proteinExistence type="predicted"/>
<evidence type="ECO:0000313" key="3">
    <source>
        <dbReference type="EMBL" id="ESK88869.1"/>
    </source>
</evidence>
<protein>
    <submittedName>
        <fullName evidence="3">Uncharacterized protein</fullName>
    </submittedName>
</protein>
<feature type="region of interest" description="Disordered" evidence="1">
    <location>
        <begin position="189"/>
        <end position="230"/>
    </location>
</feature>
<dbReference type="KEGG" id="mrr:Moror_17046"/>
<evidence type="ECO:0000313" key="4">
    <source>
        <dbReference type="Proteomes" id="UP000017559"/>
    </source>
</evidence>
<accession>V2YAZ4</accession>
<comment type="caution">
    <text evidence="3">The sequence shown here is derived from an EMBL/GenBank/DDBJ whole genome shotgun (WGS) entry which is preliminary data.</text>
</comment>
<dbReference type="Proteomes" id="UP000017559">
    <property type="component" value="Unassembled WGS sequence"/>
</dbReference>
<sequence length="553" mass="61918">MITILRTDWFTRLAQSAMALVFEQRVTTPSSNPNFTKLPTIGLAGHLGTAMTSCLQQAISMELVALDSVLSKFFSIIILYTIMSFTIFFTIFFVLFTFTLFSKILSLFYSWSCPYQSRKAAERLSSHQLPPKVISIPRRTRSLPPMITSPLLPITISLPSTAGSPLPTTSSLSPAATFPSGSQRIINHAQFSPPASPDADSQSGEPLFELNSTDSTAPEPTPLPSHGRPIVVTKTLAGGVTMDMERRCGSDSTNCIYFRVRLPFENSIKAHHDLIIPGESSSYTILSRVPGSANPNDYSLLLRHPTVNGTFQLEFDFGTRYRVGDLFPETEDFRGQFRIRMPNFFQTVVDVIDSFEGRFEQPVYDDDTVTTLSKDMLDRDTSDDGWWFESAPVPASEILSRAISKTTKVPVINEWHWSDEEIRVPTLRRFTFKGIPLRAEDCHTLLSLQVNHLPFAELEHVRLENVPISFDDCLILISQCPRLESLYLKGTMIGESATPMGLFPDESVDLPVMTSMRNLEVHDCNANVWPLLQGLSFQGGKRWCWCSILPHKG</sequence>
<keyword evidence="4" id="KW-1185">Reference proteome</keyword>
<dbReference type="EMBL" id="AWSO01000614">
    <property type="protein sequence ID" value="ESK88869.1"/>
    <property type="molecule type" value="Genomic_DNA"/>
</dbReference>
<organism evidence="3 4">
    <name type="scientific">Moniliophthora roreri (strain MCA 2997)</name>
    <name type="common">Cocoa frosty pod rot fungus</name>
    <name type="synonym">Crinipellis roreri</name>
    <dbReference type="NCBI Taxonomy" id="1381753"/>
    <lineage>
        <taxon>Eukaryota</taxon>
        <taxon>Fungi</taxon>
        <taxon>Dikarya</taxon>
        <taxon>Basidiomycota</taxon>
        <taxon>Agaricomycotina</taxon>
        <taxon>Agaricomycetes</taxon>
        <taxon>Agaricomycetidae</taxon>
        <taxon>Agaricales</taxon>
        <taxon>Marasmiineae</taxon>
        <taxon>Marasmiaceae</taxon>
        <taxon>Moniliophthora</taxon>
    </lineage>
</organism>